<dbReference type="InterPro" id="IPR055713">
    <property type="entry name" value="DUF7289"/>
</dbReference>
<sequence>MTRDGGLGGYATGRRDGRSERAQSHVVGVALLLGVTVVAMAAVTAGVGSTVDSGVARADADRAADAFANLDAVSRTGPGSVRVEFADGTLSTVERDVRVLDDDGGVVRAVDANALVFEAGDRRVAYLAGAVVRGDRGNAWFAADPPVAAGEESVLVGAPAVGASESVAVGGRGRVDLDVDVSHDRETLPAGAYRLAVETATPRPWRAYFEALGATVETRDLDGDGVDSVVASFPGGRRLHLVVHALDLEVDA</sequence>
<feature type="transmembrane region" description="Helical" evidence="1">
    <location>
        <begin position="24"/>
        <end position="47"/>
    </location>
</feature>
<evidence type="ECO:0000256" key="1">
    <source>
        <dbReference type="SAM" id="Phobius"/>
    </source>
</evidence>
<keyword evidence="1" id="KW-0472">Membrane</keyword>
<dbReference type="EMBL" id="JBHSXN010000001">
    <property type="protein sequence ID" value="MFC6951749.1"/>
    <property type="molecule type" value="Genomic_DNA"/>
</dbReference>
<comment type="caution">
    <text evidence="2">The sequence shown here is derived from an EMBL/GenBank/DDBJ whole genome shotgun (WGS) entry which is preliminary data.</text>
</comment>
<proteinExistence type="predicted"/>
<gene>
    <name evidence="2" type="ORF">ACFQGB_02630</name>
</gene>
<keyword evidence="1" id="KW-1133">Transmembrane helix</keyword>
<evidence type="ECO:0000313" key="2">
    <source>
        <dbReference type="EMBL" id="MFC6951749.1"/>
    </source>
</evidence>
<keyword evidence="3" id="KW-1185">Reference proteome</keyword>
<name>A0ABD5V868_9EURY</name>
<evidence type="ECO:0000313" key="3">
    <source>
        <dbReference type="Proteomes" id="UP001596395"/>
    </source>
</evidence>
<dbReference type="Proteomes" id="UP001596395">
    <property type="component" value="Unassembled WGS sequence"/>
</dbReference>
<dbReference type="Pfam" id="PF23960">
    <property type="entry name" value="DUF7289"/>
    <property type="match status" value="1"/>
</dbReference>
<organism evidence="2 3">
    <name type="scientific">Halorubellus litoreus</name>
    <dbReference type="NCBI Taxonomy" id="755308"/>
    <lineage>
        <taxon>Archaea</taxon>
        <taxon>Methanobacteriati</taxon>
        <taxon>Methanobacteriota</taxon>
        <taxon>Stenosarchaea group</taxon>
        <taxon>Halobacteria</taxon>
        <taxon>Halobacteriales</taxon>
        <taxon>Halorubellaceae</taxon>
        <taxon>Halorubellus</taxon>
    </lineage>
</organism>
<keyword evidence="1" id="KW-0812">Transmembrane</keyword>
<dbReference type="AlphaFoldDB" id="A0ABD5V868"/>
<dbReference type="RefSeq" id="WP_336348764.1">
    <property type="nucleotide sequence ID" value="NZ_JAZAQL010000001.1"/>
</dbReference>
<reference evidence="2 3" key="1">
    <citation type="journal article" date="2019" name="Int. J. Syst. Evol. Microbiol.">
        <title>The Global Catalogue of Microorganisms (GCM) 10K type strain sequencing project: providing services to taxonomists for standard genome sequencing and annotation.</title>
        <authorList>
            <consortium name="The Broad Institute Genomics Platform"/>
            <consortium name="The Broad Institute Genome Sequencing Center for Infectious Disease"/>
            <person name="Wu L."/>
            <person name="Ma J."/>
        </authorList>
    </citation>
    <scope>NUCLEOTIDE SEQUENCE [LARGE SCALE GENOMIC DNA]</scope>
    <source>
        <strain evidence="2 3">GX26</strain>
    </source>
</reference>
<accession>A0ABD5V868</accession>
<protein>
    <submittedName>
        <fullName evidence="2">Type IV pilin</fullName>
    </submittedName>
</protein>